<protein>
    <submittedName>
        <fullName evidence="2">Uncharacterized protein</fullName>
    </submittedName>
</protein>
<dbReference type="AlphaFoldDB" id="A0A518DFL7"/>
<proteinExistence type="predicted"/>
<dbReference type="Proteomes" id="UP000317429">
    <property type="component" value="Chromosome"/>
</dbReference>
<dbReference type="KEGG" id="pnd:Pla175_36740"/>
<sequence>MVGGEDREPTQPTVTPTRSDAAGPGLVPCLWASLIAKLIDILVTHPVLWRLLHPTSVSPLGQEG</sequence>
<gene>
    <name evidence="2" type="ORF">Pla175_36740</name>
</gene>
<keyword evidence="3" id="KW-1185">Reference proteome</keyword>
<evidence type="ECO:0000313" key="3">
    <source>
        <dbReference type="Proteomes" id="UP000317429"/>
    </source>
</evidence>
<feature type="region of interest" description="Disordered" evidence="1">
    <location>
        <begin position="1"/>
        <end position="24"/>
    </location>
</feature>
<evidence type="ECO:0000313" key="2">
    <source>
        <dbReference type="EMBL" id="QDU90271.1"/>
    </source>
</evidence>
<name>A0A518DFL7_9BACT</name>
<accession>A0A518DFL7</accession>
<reference evidence="2 3" key="1">
    <citation type="submission" date="2019-02" db="EMBL/GenBank/DDBJ databases">
        <title>Deep-cultivation of Planctomycetes and their phenomic and genomic characterization uncovers novel biology.</title>
        <authorList>
            <person name="Wiegand S."/>
            <person name="Jogler M."/>
            <person name="Boedeker C."/>
            <person name="Pinto D."/>
            <person name="Vollmers J."/>
            <person name="Rivas-Marin E."/>
            <person name="Kohn T."/>
            <person name="Peeters S.H."/>
            <person name="Heuer A."/>
            <person name="Rast P."/>
            <person name="Oberbeckmann S."/>
            <person name="Bunk B."/>
            <person name="Jeske O."/>
            <person name="Meyerdierks A."/>
            <person name="Storesund J.E."/>
            <person name="Kallscheuer N."/>
            <person name="Luecker S."/>
            <person name="Lage O.M."/>
            <person name="Pohl T."/>
            <person name="Merkel B.J."/>
            <person name="Hornburger P."/>
            <person name="Mueller R.-W."/>
            <person name="Bruemmer F."/>
            <person name="Labrenz M."/>
            <person name="Spormann A.M."/>
            <person name="Op den Camp H."/>
            <person name="Overmann J."/>
            <person name="Amann R."/>
            <person name="Jetten M.S.M."/>
            <person name="Mascher T."/>
            <person name="Medema M.H."/>
            <person name="Devos D.P."/>
            <person name="Kaster A.-K."/>
            <person name="Ovreas L."/>
            <person name="Rohde M."/>
            <person name="Galperin M.Y."/>
            <person name="Jogler C."/>
        </authorList>
    </citation>
    <scope>NUCLEOTIDE SEQUENCE [LARGE SCALE GENOMIC DNA]</scope>
    <source>
        <strain evidence="2 3">Pla175</strain>
    </source>
</reference>
<dbReference type="EMBL" id="CP036291">
    <property type="protein sequence ID" value="QDU90271.1"/>
    <property type="molecule type" value="Genomic_DNA"/>
</dbReference>
<evidence type="ECO:0000256" key="1">
    <source>
        <dbReference type="SAM" id="MobiDB-lite"/>
    </source>
</evidence>
<organism evidence="2 3">
    <name type="scientific">Pirellulimonas nuda</name>
    <dbReference type="NCBI Taxonomy" id="2528009"/>
    <lineage>
        <taxon>Bacteria</taxon>
        <taxon>Pseudomonadati</taxon>
        <taxon>Planctomycetota</taxon>
        <taxon>Planctomycetia</taxon>
        <taxon>Pirellulales</taxon>
        <taxon>Lacipirellulaceae</taxon>
        <taxon>Pirellulimonas</taxon>
    </lineage>
</organism>